<dbReference type="PANTHER" id="PTHR42690:SF1">
    <property type="entry name" value="THREONINE SYNTHASE-LIKE 2"/>
    <property type="match status" value="1"/>
</dbReference>
<evidence type="ECO:0000259" key="7">
    <source>
        <dbReference type="Pfam" id="PF00291"/>
    </source>
</evidence>
<keyword evidence="4 9" id="KW-0456">Lyase</keyword>
<dbReference type="GO" id="GO:0004795">
    <property type="term" value="F:threonine synthase activity"/>
    <property type="evidence" value="ECO:0007669"/>
    <property type="project" value="UniProtKB-UniRule"/>
</dbReference>
<dbReference type="AlphaFoldDB" id="A0A6M1RRI2"/>
<name>A0A6M1RRI2_9BACT</name>
<dbReference type="Gene3D" id="3.90.1380.10">
    <property type="entry name" value="Threonine synthase, N-terminal domain"/>
    <property type="match status" value="1"/>
</dbReference>
<dbReference type="InterPro" id="IPR036052">
    <property type="entry name" value="TrpB-like_PALP_sf"/>
</dbReference>
<evidence type="ECO:0000256" key="5">
    <source>
        <dbReference type="NCBIfam" id="TIGR00260"/>
    </source>
</evidence>
<proteinExistence type="inferred from homology"/>
<dbReference type="Pfam" id="PF00291">
    <property type="entry name" value="PALP"/>
    <property type="match status" value="1"/>
</dbReference>
<dbReference type="Proteomes" id="UP000477311">
    <property type="component" value="Unassembled WGS sequence"/>
</dbReference>
<evidence type="ECO:0000313" key="10">
    <source>
        <dbReference type="Proteomes" id="UP000477311"/>
    </source>
</evidence>
<comment type="caution">
    <text evidence="9">The sequence shown here is derived from an EMBL/GenBank/DDBJ whole genome shotgun (WGS) entry which is preliminary data.</text>
</comment>
<comment type="similarity">
    <text evidence="2">Belongs to the threonine synthase family.</text>
</comment>
<evidence type="ECO:0000256" key="2">
    <source>
        <dbReference type="ARBA" id="ARBA00005517"/>
    </source>
</evidence>
<dbReference type="PANTHER" id="PTHR42690">
    <property type="entry name" value="THREONINE SYNTHASE FAMILY MEMBER"/>
    <property type="match status" value="1"/>
</dbReference>
<reference evidence="9 10" key="1">
    <citation type="submission" date="2020-02" db="EMBL/GenBank/DDBJ databases">
        <title>Draft genome sequence of Limisphaera ngatamarikiensis NGM72.4T, a thermophilic Verrucomicrobia grouped in subdivision 3.</title>
        <authorList>
            <person name="Carere C.R."/>
            <person name="Steen J."/>
            <person name="Hugenholtz P."/>
            <person name="Stott M.B."/>
        </authorList>
    </citation>
    <scope>NUCLEOTIDE SEQUENCE [LARGE SCALE GENOMIC DNA]</scope>
    <source>
        <strain evidence="9 10">NGM72.4</strain>
    </source>
</reference>
<dbReference type="NCBIfam" id="TIGR00260">
    <property type="entry name" value="thrC"/>
    <property type="match status" value="1"/>
</dbReference>
<feature type="domain" description="Tryptophan synthase beta chain-like PALP" evidence="7">
    <location>
        <begin position="86"/>
        <end position="380"/>
    </location>
</feature>
<dbReference type="EMBL" id="JAAKYA010000052">
    <property type="protein sequence ID" value="NGO39225.1"/>
    <property type="molecule type" value="Genomic_DNA"/>
</dbReference>
<dbReference type="Pfam" id="PF14821">
    <property type="entry name" value="Thr_synth_N"/>
    <property type="match status" value="1"/>
</dbReference>
<dbReference type="GO" id="GO:0009088">
    <property type="term" value="P:threonine biosynthetic process"/>
    <property type="evidence" value="ECO:0007669"/>
    <property type="project" value="UniProtKB-UniRule"/>
</dbReference>
<dbReference type="InterPro" id="IPR001926">
    <property type="entry name" value="TrpB-like_PALP"/>
</dbReference>
<evidence type="ECO:0000259" key="8">
    <source>
        <dbReference type="Pfam" id="PF14821"/>
    </source>
</evidence>
<dbReference type="InterPro" id="IPR051166">
    <property type="entry name" value="Threonine_Synthase"/>
</dbReference>
<keyword evidence="10" id="KW-1185">Reference proteome</keyword>
<feature type="modified residue" description="N6-(pyridoxal phosphate)lysine" evidence="6">
    <location>
        <position position="110"/>
    </location>
</feature>
<evidence type="ECO:0000256" key="6">
    <source>
        <dbReference type="PIRSR" id="PIRSR604450-51"/>
    </source>
</evidence>
<feature type="domain" description="Threonine synthase N-terminal" evidence="8">
    <location>
        <begin position="3"/>
        <end position="81"/>
    </location>
</feature>
<dbReference type="InterPro" id="IPR004450">
    <property type="entry name" value="Thr_synthase-like"/>
</dbReference>
<gene>
    <name evidence="9" type="primary">thrC</name>
    <name evidence="9" type="ORF">G4L39_07410</name>
</gene>
<evidence type="ECO:0000313" key="9">
    <source>
        <dbReference type="EMBL" id="NGO39225.1"/>
    </source>
</evidence>
<dbReference type="RefSeq" id="WP_165107119.1">
    <property type="nucleotide sequence ID" value="NZ_JAAKYA010000052.1"/>
</dbReference>
<accession>A0A6M1RRI2</accession>
<dbReference type="Gene3D" id="3.40.50.1100">
    <property type="match status" value="2"/>
</dbReference>
<evidence type="ECO:0000256" key="4">
    <source>
        <dbReference type="ARBA" id="ARBA00023239"/>
    </source>
</evidence>
<dbReference type="InterPro" id="IPR037158">
    <property type="entry name" value="Thr_synth_N_sf"/>
</dbReference>
<dbReference type="SUPFAM" id="SSF53686">
    <property type="entry name" value="Tryptophan synthase beta subunit-like PLP-dependent enzymes"/>
    <property type="match status" value="1"/>
</dbReference>
<comment type="cofactor">
    <cofactor evidence="1 6">
        <name>pyridoxal 5'-phosphate</name>
        <dbReference type="ChEBI" id="CHEBI:597326"/>
    </cofactor>
</comment>
<dbReference type="EC" id="4.2.3.1" evidence="5"/>
<evidence type="ECO:0000256" key="3">
    <source>
        <dbReference type="ARBA" id="ARBA00022898"/>
    </source>
</evidence>
<evidence type="ECO:0000256" key="1">
    <source>
        <dbReference type="ARBA" id="ARBA00001933"/>
    </source>
</evidence>
<organism evidence="9 10">
    <name type="scientific">Limisphaera ngatamarikiensis</name>
    <dbReference type="NCBI Taxonomy" id="1324935"/>
    <lineage>
        <taxon>Bacteria</taxon>
        <taxon>Pseudomonadati</taxon>
        <taxon>Verrucomicrobiota</taxon>
        <taxon>Verrucomicrobiia</taxon>
        <taxon>Limisphaerales</taxon>
        <taxon>Limisphaeraceae</taxon>
        <taxon>Limisphaera</taxon>
    </lineage>
</organism>
<dbReference type="InterPro" id="IPR029144">
    <property type="entry name" value="Thr_synth_N"/>
</dbReference>
<keyword evidence="3 6" id="KW-0663">Pyridoxal phosphate</keyword>
<sequence>MIRYHSTNRASPPVDLREALLRGQAPDRGLYLPERFPVVDHQVRRHFTSLPYAAIAAEVLAPYTEGLLTRDELETLCRQAYDFPVPLEPVQGMNRVWILRLDRGPTASFKDFAARWMARVLARLVAQDGRPLTILTATSGDTGSAVASAFHRVPGIRVVVLFPRHEVSNRQRRQMTTLGDNIRCVALEGKFDDCQALVKQAFADPALAGLNLSSANSINIGRLLPQTVYYFYAASRVADPDEPVDVVVPSGNFGNMMGAVIARRMGLPVRRLIVPVNANDEFPRYLATGRYEKVVPSRACLSNAMNVGHPSNLARLVAVYGGWMDESGRIREQPDLDAMRRDLFSVSVSDEETRTAIREAWERHQLLLEPHGAVAWRGYQHYLHTTQPPAAPAVLLETAHPAKFPEEIERLLGFQPEEPDSLKALDHLPESYDSLEPRYDLFRDYLLALPRP</sequence>
<protein>
    <recommendedName>
        <fullName evidence="5">Threonine synthase</fullName>
        <ecNumber evidence="5">4.2.3.1</ecNumber>
    </recommendedName>
</protein>